<dbReference type="Pfam" id="PF07707">
    <property type="entry name" value="BACK"/>
    <property type="match status" value="1"/>
</dbReference>
<organism evidence="2 3">
    <name type="scientific">Gigaspora rosea</name>
    <dbReference type="NCBI Taxonomy" id="44941"/>
    <lineage>
        <taxon>Eukaryota</taxon>
        <taxon>Fungi</taxon>
        <taxon>Fungi incertae sedis</taxon>
        <taxon>Mucoromycota</taxon>
        <taxon>Glomeromycotina</taxon>
        <taxon>Glomeromycetes</taxon>
        <taxon>Diversisporales</taxon>
        <taxon>Gigasporaceae</taxon>
        <taxon>Gigaspora</taxon>
    </lineage>
</organism>
<evidence type="ECO:0000259" key="1">
    <source>
        <dbReference type="PROSITE" id="PS51886"/>
    </source>
</evidence>
<dbReference type="AlphaFoldDB" id="A0A397W1H5"/>
<dbReference type="InterPro" id="IPR011705">
    <property type="entry name" value="BACK"/>
</dbReference>
<evidence type="ECO:0000313" key="3">
    <source>
        <dbReference type="Proteomes" id="UP000266673"/>
    </source>
</evidence>
<dbReference type="PANTHER" id="PTHR45774">
    <property type="entry name" value="BTB/POZ DOMAIN-CONTAINING"/>
    <property type="match status" value="1"/>
</dbReference>
<dbReference type="Proteomes" id="UP000266673">
    <property type="component" value="Unassembled WGS sequence"/>
</dbReference>
<proteinExistence type="predicted"/>
<reference evidence="2 3" key="1">
    <citation type="submission" date="2018-06" db="EMBL/GenBank/DDBJ databases">
        <title>Comparative genomics reveals the genomic features of Rhizophagus irregularis, R. cerebriforme, R. diaphanum and Gigaspora rosea, and their symbiotic lifestyle signature.</title>
        <authorList>
            <person name="Morin E."/>
            <person name="San Clemente H."/>
            <person name="Chen E.C.H."/>
            <person name="De La Providencia I."/>
            <person name="Hainaut M."/>
            <person name="Kuo A."/>
            <person name="Kohler A."/>
            <person name="Murat C."/>
            <person name="Tang N."/>
            <person name="Roy S."/>
            <person name="Loubradou J."/>
            <person name="Henrissat B."/>
            <person name="Grigoriev I.V."/>
            <person name="Corradi N."/>
            <person name="Roux C."/>
            <person name="Martin F.M."/>
        </authorList>
    </citation>
    <scope>NUCLEOTIDE SEQUENCE [LARGE SCALE GENOMIC DNA]</scope>
    <source>
        <strain evidence="2 3">DAOM 194757</strain>
    </source>
</reference>
<dbReference type="InterPro" id="IPR006571">
    <property type="entry name" value="TLDc_dom"/>
</dbReference>
<gene>
    <name evidence="2" type="ORF">C2G38_2060788</name>
</gene>
<dbReference type="Pfam" id="PF07534">
    <property type="entry name" value="TLD"/>
    <property type="match status" value="1"/>
</dbReference>
<evidence type="ECO:0000313" key="2">
    <source>
        <dbReference type="EMBL" id="RIB27902.1"/>
    </source>
</evidence>
<dbReference type="PROSITE" id="PS51886">
    <property type="entry name" value="TLDC"/>
    <property type="match status" value="1"/>
</dbReference>
<feature type="domain" description="TLDc" evidence="1">
    <location>
        <begin position="229"/>
        <end position="333"/>
    </location>
</feature>
<keyword evidence="3" id="KW-1185">Reference proteome</keyword>
<name>A0A397W1H5_9GLOM</name>
<dbReference type="OrthoDB" id="636773at2759"/>
<dbReference type="Gene3D" id="1.25.40.420">
    <property type="match status" value="1"/>
</dbReference>
<dbReference type="PANTHER" id="PTHR45774:SF3">
    <property type="entry name" value="BTB (POZ) DOMAIN-CONTAINING 2B-RELATED"/>
    <property type="match status" value="1"/>
</dbReference>
<accession>A0A397W1H5</accession>
<sequence length="333" mass="38473">MFNAIIKYIYSGVISLKNYEASAIFDLLITINEFMLPELVSHFQHILINNNTTWLRLNFSRVYQISFQNENLIDLQKFCNDVIVKHPRMIFDSDDFINLQENALIALLKNDDLQMDESEIWDKVILWGKAKTPNLPPKIGEWNHDNFKSLKSTLQNCLSHIRYFQVSGEDVLKKIKPYRYILEDYIWDDIISKLIAPNMPITSPILPPRKKVMVQVSPRKVSIIKPSSSIITLQHAAEISSWIDQRSTYYDTAEIPYQFNLLLRGSRDGFTGEAFHRLCDNILGTVVVVKVNGTNEILGGYNPSIWKADNWMFGETTGSFIFSLKKINLFLVV</sequence>
<comment type="caution">
    <text evidence="2">The sequence shown here is derived from an EMBL/GenBank/DDBJ whole genome shotgun (WGS) entry which is preliminary data.</text>
</comment>
<dbReference type="EMBL" id="QKWP01000084">
    <property type="protein sequence ID" value="RIB27902.1"/>
    <property type="molecule type" value="Genomic_DNA"/>
</dbReference>
<protein>
    <recommendedName>
        <fullName evidence="1">TLDc domain-containing protein</fullName>
    </recommendedName>
</protein>